<dbReference type="STRING" id="318479.A0A0N4UF50"/>
<dbReference type="Proteomes" id="UP000038040">
    <property type="component" value="Unplaced"/>
</dbReference>
<dbReference type="Proteomes" id="UP000274756">
    <property type="component" value="Unassembled WGS sequence"/>
</dbReference>
<dbReference type="PANTHER" id="PTHR46339">
    <property type="entry name" value="PROTEIN CBG15282-RELATED"/>
    <property type="match status" value="1"/>
</dbReference>
<dbReference type="PROSITE" id="PS50279">
    <property type="entry name" value="BPTI_KUNITZ_2"/>
    <property type="match status" value="1"/>
</dbReference>
<proteinExistence type="predicted"/>
<dbReference type="Pfam" id="PF01683">
    <property type="entry name" value="EB"/>
    <property type="match status" value="1"/>
</dbReference>
<dbReference type="Pfam" id="PF00014">
    <property type="entry name" value="Kunitz_BPTI"/>
    <property type="match status" value="1"/>
</dbReference>
<evidence type="ECO:0000259" key="1">
    <source>
        <dbReference type="PROSITE" id="PS50279"/>
    </source>
</evidence>
<dbReference type="AlphaFoldDB" id="A0A0N4UF50"/>
<dbReference type="InterPro" id="IPR002223">
    <property type="entry name" value="Kunitz_BPTI"/>
</dbReference>
<dbReference type="WBParaSite" id="DME_0000604401-mRNA-1">
    <property type="protein sequence ID" value="DME_0000604401-mRNA-1"/>
    <property type="gene ID" value="DME_0000604401"/>
</dbReference>
<evidence type="ECO:0000313" key="2">
    <source>
        <dbReference type="EMBL" id="VDN51010.1"/>
    </source>
</evidence>
<keyword evidence="4" id="KW-1185">Reference proteome</keyword>
<dbReference type="GO" id="GO:0004867">
    <property type="term" value="F:serine-type endopeptidase inhibitor activity"/>
    <property type="evidence" value="ECO:0007669"/>
    <property type="project" value="InterPro"/>
</dbReference>
<dbReference type="PANTHER" id="PTHR46339:SF7">
    <property type="entry name" value="BPTI_KUNITZ INHIBITOR DOMAIN-CONTAINING PROTEIN"/>
    <property type="match status" value="1"/>
</dbReference>
<accession>A0A0N4UF50</accession>
<protein>
    <submittedName>
        <fullName evidence="5">BPTI/Kunitz inhibitor domain-containing protein</fullName>
    </submittedName>
</protein>
<reference evidence="5" key="1">
    <citation type="submission" date="2017-02" db="UniProtKB">
        <authorList>
            <consortium name="WormBaseParasite"/>
        </authorList>
    </citation>
    <scope>IDENTIFICATION</scope>
</reference>
<dbReference type="InterPro" id="IPR006149">
    <property type="entry name" value="EB_dom"/>
</dbReference>
<evidence type="ECO:0000313" key="3">
    <source>
        <dbReference type="Proteomes" id="UP000038040"/>
    </source>
</evidence>
<dbReference type="Gene3D" id="4.10.410.10">
    <property type="entry name" value="Pancreatic trypsin inhibitor Kunitz domain"/>
    <property type="match status" value="1"/>
</dbReference>
<dbReference type="InterPro" id="IPR036880">
    <property type="entry name" value="Kunitz_BPTI_sf"/>
</dbReference>
<dbReference type="SMART" id="SM00131">
    <property type="entry name" value="KU"/>
    <property type="match status" value="1"/>
</dbReference>
<evidence type="ECO:0000313" key="4">
    <source>
        <dbReference type="Proteomes" id="UP000274756"/>
    </source>
</evidence>
<feature type="domain" description="BPTI/Kunitz inhibitor" evidence="1">
    <location>
        <begin position="249"/>
        <end position="308"/>
    </location>
</feature>
<dbReference type="SUPFAM" id="SSF57362">
    <property type="entry name" value="BPTI-like"/>
    <property type="match status" value="1"/>
</dbReference>
<gene>
    <name evidence="2" type="ORF">DME_LOCUS983</name>
</gene>
<sequence length="370" mass="40676">MALANEPHAGDCESTRIENANERFKRQGVSRSGRVGDFCSFNTDCLAGMFCSAGSCTCLSSFVAIEGYCYLKKNPGESDCNYDEQCSAIWPEAKCENGQCVCPDAVNGVPYVQAHTRDGFVCVLKAGEDGDPVPKCPLPEYDDDLLAMPVSQLRNPAMTSDEPITIGENIYPLQFCSSRSTDYKRFSKNGGGACVFSDNVEEGAEGIYIADIYDCVEVPMQDAKAVMSEIYNIHPLADGICCPNRAFTCIQPKREADVGLSSAAGIRPRWWYNAVTGACEQFMWDPWDETEMQSPNNFKTRQHCESYCHDNERVGNCQTANSCMTNYECSNVGSMQLCCPTIASICSNAGGRPLVPYRLTNFDPGYTLKK</sequence>
<organism evidence="3 5">
    <name type="scientific">Dracunculus medinensis</name>
    <name type="common">Guinea worm</name>
    <dbReference type="NCBI Taxonomy" id="318479"/>
    <lineage>
        <taxon>Eukaryota</taxon>
        <taxon>Metazoa</taxon>
        <taxon>Ecdysozoa</taxon>
        <taxon>Nematoda</taxon>
        <taxon>Chromadorea</taxon>
        <taxon>Rhabditida</taxon>
        <taxon>Spirurina</taxon>
        <taxon>Dracunculoidea</taxon>
        <taxon>Dracunculidae</taxon>
        <taxon>Dracunculus</taxon>
    </lineage>
</organism>
<dbReference type="OrthoDB" id="5950222at2759"/>
<name>A0A0N4UF50_DRAME</name>
<reference evidence="2 4" key="2">
    <citation type="submission" date="2018-11" db="EMBL/GenBank/DDBJ databases">
        <authorList>
            <consortium name="Pathogen Informatics"/>
        </authorList>
    </citation>
    <scope>NUCLEOTIDE SEQUENCE [LARGE SCALE GENOMIC DNA]</scope>
</reference>
<dbReference type="InterPro" id="IPR053014">
    <property type="entry name" value="Cuticle_assoc_divergent"/>
</dbReference>
<dbReference type="EMBL" id="UYYG01000011">
    <property type="protein sequence ID" value="VDN51010.1"/>
    <property type="molecule type" value="Genomic_DNA"/>
</dbReference>
<evidence type="ECO:0000313" key="5">
    <source>
        <dbReference type="WBParaSite" id="DME_0000604401-mRNA-1"/>
    </source>
</evidence>